<dbReference type="Proteomes" id="UP001500051">
    <property type="component" value="Unassembled WGS sequence"/>
</dbReference>
<dbReference type="EMBL" id="BAAAYX010000026">
    <property type="protein sequence ID" value="GAA3718450.1"/>
    <property type="molecule type" value="Genomic_DNA"/>
</dbReference>
<feature type="transmembrane region" description="Helical" evidence="2">
    <location>
        <begin position="21"/>
        <end position="43"/>
    </location>
</feature>
<organism evidence="3 4">
    <name type="scientific">Microlunatus aurantiacus</name>
    <dbReference type="NCBI Taxonomy" id="446786"/>
    <lineage>
        <taxon>Bacteria</taxon>
        <taxon>Bacillati</taxon>
        <taxon>Actinomycetota</taxon>
        <taxon>Actinomycetes</taxon>
        <taxon>Propionibacteriales</taxon>
        <taxon>Propionibacteriaceae</taxon>
        <taxon>Microlunatus</taxon>
    </lineage>
</organism>
<protein>
    <submittedName>
        <fullName evidence="3">Uncharacterized protein</fullName>
    </submittedName>
</protein>
<comment type="caution">
    <text evidence="3">The sequence shown here is derived from an EMBL/GenBank/DDBJ whole genome shotgun (WGS) entry which is preliminary data.</text>
</comment>
<evidence type="ECO:0000256" key="1">
    <source>
        <dbReference type="SAM" id="MobiDB-lite"/>
    </source>
</evidence>
<reference evidence="4" key="1">
    <citation type="journal article" date="2019" name="Int. J. Syst. Evol. Microbiol.">
        <title>The Global Catalogue of Microorganisms (GCM) 10K type strain sequencing project: providing services to taxonomists for standard genome sequencing and annotation.</title>
        <authorList>
            <consortium name="The Broad Institute Genomics Platform"/>
            <consortium name="The Broad Institute Genome Sequencing Center for Infectious Disease"/>
            <person name="Wu L."/>
            <person name="Ma J."/>
        </authorList>
    </citation>
    <scope>NUCLEOTIDE SEQUENCE [LARGE SCALE GENOMIC DNA]</scope>
    <source>
        <strain evidence="4">JCM 16548</strain>
    </source>
</reference>
<name>A0ABP7EFJ7_9ACTN</name>
<feature type="transmembrane region" description="Helical" evidence="2">
    <location>
        <begin position="337"/>
        <end position="353"/>
    </location>
</feature>
<gene>
    <name evidence="3" type="ORF">GCM10022204_43090</name>
</gene>
<evidence type="ECO:0000313" key="4">
    <source>
        <dbReference type="Proteomes" id="UP001500051"/>
    </source>
</evidence>
<feature type="transmembrane region" description="Helical" evidence="2">
    <location>
        <begin position="365"/>
        <end position="382"/>
    </location>
</feature>
<dbReference type="RefSeq" id="WP_344814529.1">
    <property type="nucleotide sequence ID" value="NZ_BAAAYX010000026.1"/>
</dbReference>
<sequence length="406" mass="44624">MSPADTRARSRRVTQPPIDRWGTFCQLYLLALAGLAVAIASRFRTQLHERFTFDGNYIEDTLKIPDASLNPDDPFRNIALVYRVLGLSGSPDVAAMVAIAVFGVSVFAAIRWREMIHLTPTGLGVITGCYLLALIYLAQYSKEFVSLVLVALVLLLPAGWLSELALVGGMIAYAATIRPYWGAVVGLYVLGRILLPRLRGLFPVLILILLTYVGLQLAFNGILGESLSYPRVSVNDTRAGVNVSVGSLIQDFLPDTVPLQWLNAFLVFLSLVVPWPLVLGGSLTYLVMAAMLCFLWAMLMWSLHLVQRERATGIETPLMSSLGHAPLRDRYPRPERAIALLLSLVIVQAIFEPDYGSYVKHLSPMLPLFVALLPLSPTAGWSRRSSRVRAARSSDPSAPPTQKLPT</sequence>
<feature type="transmembrane region" description="Helical" evidence="2">
    <location>
        <begin position="93"/>
        <end position="110"/>
    </location>
</feature>
<keyword evidence="2" id="KW-1133">Transmembrane helix</keyword>
<proteinExistence type="predicted"/>
<feature type="transmembrane region" description="Helical" evidence="2">
    <location>
        <begin position="283"/>
        <end position="303"/>
    </location>
</feature>
<evidence type="ECO:0000256" key="2">
    <source>
        <dbReference type="SAM" id="Phobius"/>
    </source>
</evidence>
<evidence type="ECO:0000313" key="3">
    <source>
        <dbReference type="EMBL" id="GAA3718450.1"/>
    </source>
</evidence>
<feature type="transmembrane region" description="Helical" evidence="2">
    <location>
        <begin position="179"/>
        <end position="195"/>
    </location>
</feature>
<feature type="region of interest" description="Disordered" evidence="1">
    <location>
        <begin position="386"/>
        <end position="406"/>
    </location>
</feature>
<feature type="transmembrane region" description="Helical" evidence="2">
    <location>
        <begin position="122"/>
        <end position="138"/>
    </location>
</feature>
<feature type="transmembrane region" description="Helical" evidence="2">
    <location>
        <begin position="259"/>
        <end position="277"/>
    </location>
</feature>
<keyword evidence="4" id="KW-1185">Reference proteome</keyword>
<keyword evidence="2" id="KW-0812">Transmembrane</keyword>
<keyword evidence="2" id="KW-0472">Membrane</keyword>
<feature type="transmembrane region" description="Helical" evidence="2">
    <location>
        <begin position="144"/>
        <end position="167"/>
    </location>
</feature>
<feature type="transmembrane region" description="Helical" evidence="2">
    <location>
        <begin position="201"/>
        <end position="223"/>
    </location>
</feature>
<accession>A0ABP7EFJ7</accession>